<evidence type="ECO:0000313" key="2">
    <source>
        <dbReference type="Proteomes" id="UP000268093"/>
    </source>
</evidence>
<reference evidence="1 2" key="1">
    <citation type="journal article" date="2018" name="New Phytol.">
        <title>Phylogenomics of Endogonaceae and evolution of mycorrhizas within Mucoromycota.</title>
        <authorList>
            <person name="Chang Y."/>
            <person name="Desiro A."/>
            <person name="Na H."/>
            <person name="Sandor L."/>
            <person name="Lipzen A."/>
            <person name="Clum A."/>
            <person name="Barry K."/>
            <person name="Grigoriev I.V."/>
            <person name="Martin F.M."/>
            <person name="Stajich J.E."/>
            <person name="Smith M.E."/>
            <person name="Bonito G."/>
            <person name="Spatafora J.W."/>
        </authorList>
    </citation>
    <scope>NUCLEOTIDE SEQUENCE [LARGE SCALE GENOMIC DNA]</scope>
    <source>
        <strain evidence="1 2">GMNB39</strain>
    </source>
</reference>
<comment type="caution">
    <text evidence="1">The sequence shown here is derived from an EMBL/GenBank/DDBJ whole genome shotgun (WGS) entry which is preliminary data.</text>
</comment>
<proteinExistence type="predicted"/>
<sequence>MTLVPRLSFQSEATETTFAKCNKNCGSLLILFTREPSTKTTKWSFKNGKAPVRVVRQLKSSILSPFRFTTARLAFEGMTRSSDECRCDRTPPANRSR</sequence>
<dbReference type="EMBL" id="RBNI01008036">
    <property type="protein sequence ID" value="RUP44962.1"/>
    <property type="molecule type" value="Genomic_DNA"/>
</dbReference>
<organism evidence="1 2">
    <name type="scientific">Jimgerdemannia flammicorona</name>
    <dbReference type="NCBI Taxonomy" id="994334"/>
    <lineage>
        <taxon>Eukaryota</taxon>
        <taxon>Fungi</taxon>
        <taxon>Fungi incertae sedis</taxon>
        <taxon>Mucoromycota</taxon>
        <taxon>Mucoromycotina</taxon>
        <taxon>Endogonomycetes</taxon>
        <taxon>Endogonales</taxon>
        <taxon>Endogonaceae</taxon>
        <taxon>Jimgerdemannia</taxon>
    </lineage>
</organism>
<keyword evidence="2" id="KW-1185">Reference proteome</keyword>
<accession>A0A433D298</accession>
<dbReference type="AlphaFoldDB" id="A0A433D298"/>
<protein>
    <submittedName>
        <fullName evidence="1">Uncharacterized protein</fullName>
    </submittedName>
</protein>
<evidence type="ECO:0000313" key="1">
    <source>
        <dbReference type="EMBL" id="RUP44962.1"/>
    </source>
</evidence>
<name>A0A433D298_9FUNG</name>
<dbReference type="Proteomes" id="UP000268093">
    <property type="component" value="Unassembled WGS sequence"/>
</dbReference>
<gene>
    <name evidence="1" type="ORF">BC936DRAFT_148794</name>
</gene>